<dbReference type="AlphaFoldDB" id="A0A7V8JJQ4"/>
<organism evidence="2 3">
    <name type="scientific">Stenotrophomonas maltophilia</name>
    <name type="common">Pseudomonas maltophilia</name>
    <name type="synonym">Xanthomonas maltophilia</name>
    <dbReference type="NCBI Taxonomy" id="40324"/>
    <lineage>
        <taxon>Bacteria</taxon>
        <taxon>Pseudomonadati</taxon>
        <taxon>Pseudomonadota</taxon>
        <taxon>Gammaproteobacteria</taxon>
        <taxon>Lysobacterales</taxon>
        <taxon>Lysobacteraceae</taxon>
        <taxon>Stenotrophomonas</taxon>
        <taxon>Stenotrophomonas maltophilia group</taxon>
    </lineage>
</organism>
<protein>
    <recommendedName>
        <fullName evidence="4">Secreted protein</fullName>
    </recommendedName>
</protein>
<accession>A0A7V8JJQ4</accession>
<gene>
    <name evidence="2" type="ORF">GAK31_03883</name>
</gene>
<name>A0A7V8JJQ4_STEMA</name>
<evidence type="ECO:0008006" key="4">
    <source>
        <dbReference type="Google" id="ProtNLM"/>
    </source>
</evidence>
<reference evidence="3" key="1">
    <citation type="journal article" date="2020" name="MBio">
        <title>Horizontal gene transfer to a defensive symbiont with a reduced genome amongst a multipartite beetle microbiome.</title>
        <authorList>
            <person name="Waterworth S.C."/>
            <person name="Florez L.V."/>
            <person name="Rees E.R."/>
            <person name="Hertweck C."/>
            <person name="Kaltenpoth M."/>
            <person name="Kwan J.C."/>
        </authorList>
    </citation>
    <scope>NUCLEOTIDE SEQUENCE [LARGE SCALE GENOMIC DNA]</scope>
</reference>
<comment type="caution">
    <text evidence="2">The sequence shown here is derived from an EMBL/GenBank/DDBJ whole genome shotgun (WGS) entry which is preliminary data.</text>
</comment>
<proteinExistence type="predicted"/>
<feature type="signal peptide" evidence="1">
    <location>
        <begin position="1"/>
        <end position="24"/>
    </location>
</feature>
<dbReference type="EMBL" id="WNDS01000007">
    <property type="protein sequence ID" value="KAF1012803.1"/>
    <property type="molecule type" value="Genomic_DNA"/>
</dbReference>
<keyword evidence="1" id="KW-0732">Signal</keyword>
<evidence type="ECO:0000313" key="2">
    <source>
        <dbReference type="EMBL" id="KAF1012803.1"/>
    </source>
</evidence>
<sequence>MTVPWCLRVHQPVLLLVLSAATNAAIARTPPPGPLQRACAADIEERIELRFADGRHVSACAPGDSDGCAYSSGQTTLDTTPDLNNDGRADAILTYFGSSYGDIDVTHKLVLAQCPDGTYARLLEGRFTTLAAPPAPHPAWPALEASRDCPGGRETFALHFERSAARYRGPENFDPDNACAHE</sequence>
<feature type="chain" id="PRO_5031142949" description="Secreted protein" evidence="1">
    <location>
        <begin position="25"/>
        <end position="182"/>
    </location>
</feature>
<dbReference type="Proteomes" id="UP000487117">
    <property type="component" value="Unassembled WGS sequence"/>
</dbReference>
<evidence type="ECO:0000313" key="3">
    <source>
        <dbReference type="Proteomes" id="UP000487117"/>
    </source>
</evidence>
<evidence type="ECO:0000256" key="1">
    <source>
        <dbReference type="SAM" id="SignalP"/>
    </source>
</evidence>